<protein>
    <recommendedName>
        <fullName evidence="1">ABC transporter domain-containing protein</fullName>
    </recommendedName>
</protein>
<comment type="caution">
    <text evidence="2">The sequence shown here is derived from an EMBL/GenBank/DDBJ whole genome shotgun (WGS) entry which is preliminary data.</text>
</comment>
<dbReference type="InterPro" id="IPR051921">
    <property type="entry name" value="ABC_osmolyte_uptake_ATP-bind"/>
</dbReference>
<reference evidence="2" key="1">
    <citation type="journal article" date="2014" name="Front. Microbiol.">
        <title>High frequency of phylogenetically diverse reductive dehalogenase-homologous genes in deep subseafloor sedimentary metagenomes.</title>
        <authorList>
            <person name="Kawai M."/>
            <person name="Futagami T."/>
            <person name="Toyoda A."/>
            <person name="Takaki Y."/>
            <person name="Nishi S."/>
            <person name="Hori S."/>
            <person name="Arai W."/>
            <person name="Tsubouchi T."/>
            <person name="Morono Y."/>
            <person name="Uchiyama I."/>
            <person name="Ito T."/>
            <person name="Fujiyama A."/>
            <person name="Inagaki F."/>
            <person name="Takami H."/>
        </authorList>
    </citation>
    <scope>NUCLEOTIDE SEQUENCE</scope>
    <source>
        <strain evidence="2">Expedition CK06-06</strain>
    </source>
</reference>
<dbReference type="SUPFAM" id="SSF52540">
    <property type="entry name" value="P-loop containing nucleoside triphosphate hydrolases"/>
    <property type="match status" value="1"/>
</dbReference>
<dbReference type="PANTHER" id="PTHR43869:SF1">
    <property type="entry name" value="GLYCINE BETAINE_PROLINE BETAINE TRANSPORT SYSTEM ATP-BINDING PROTEIN PROV"/>
    <property type="match status" value="1"/>
</dbReference>
<dbReference type="InterPro" id="IPR027417">
    <property type="entry name" value="P-loop_NTPase"/>
</dbReference>
<feature type="domain" description="ABC transporter" evidence="1">
    <location>
        <begin position="24"/>
        <end position="91"/>
    </location>
</feature>
<dbReference type="EMBL" id="BARW01035054">
    <property type="protein sequence ID" value="GAJ12978.1"/>
    <property type="molecule type" value="Genomic_DNA"/>
</dbReference>
<dbReference type="AlphaFoldDB" id="X1U625"/>
<proteinExistence type="predicted"/>
<accession>X1U625</accession>
<evidence type="ECO:0000259" key="1">
    <source>
        <dbReference type="Pfam" id="PF00005"/>
    </source>
</evidence>
<evidence type="ECO:0000313" key="2">
    <source>
        <dbReference type="EMBL" id="GAJ12978.1"/>
    </source>
</evidence>
<dbReference type="Gene3D" id="3.40.50.300">
    <property type="entry name" value="P-loop containing nucleotide triphosphate hydrolases"/>
    <property type="match status" value="1"/>
</dbReference>
<organism evidence="2">
    <name type="scientific">marine sediment metagenome</name>
    <dbReference type="NCBI Taxonomy" id="412755"/>
    <lineage>
        <taxon>unclassified sequences</taxon>
        <taxon>metagenomes</taxon>
        <taxon>ecological metagenomes</taxon>
    </lineage>
</organism>
<dbReference type="InterPro" id="IPR003439">
    <property type="entry name" value="ABC_transporter-like_ATP-bd"/>
</dbReference>
<feature type="non-terminal residue" evidence="2">
    <location>
        <position position="1"/>
    </location>
</feature>
<dbReference type="GO" id="GO:0016887">
    <property type="term" value="F:ATP hydrolysis activity"/>
    <property type="evidence" value="ECO:0007669"/>
    <property type="project" value="InterPro"/>
</dbReference>
<sequence>TLNLIKDGMTKEEIQEQTGHVIAVKEVSFDVNEGEVFVIMGLSGSGKSTLIRCINRLIEPTKGQILVDGVDLATMNETELRATRRHKVCMVFPNQK</sequence>
<gene>
    <name evidence="2" type="ORF">S12H4_54770</name>
</gene>
<dbReference type="Pfam" id="PF00005">
    <property type="entry name" value="ABC_tran"/>
    <property type="match status" value="1"/>
</dbReference>
<name>X1U625_9ZZZZ</name>
<dbReference type="PANTHER" id="PTHR43869">
    <property type="entry name" value="GLYCINE BETAINE/PROLINE BETAINE TRANSPORT SYSTEM ATP-BINDING PROTEIN PROV"/>
    <property type="match status" value="1"/>
</dbReference>
<dbReference type="GO" id="GO:0005524">
    <property type="term" value="F:ATP binding"/>
    <property type="evidence" value="ECO:0007669"/>
    <property type="project" value="InterPro"/>
</dbReference>